<protein>
    <submittedName>
        <fullName evidence="4">Type II secretion system protein</fullName>
    </submittedName>
</protein>
<dbReference type="GO" id="GO:0030420">
    <property type="term" value="P:establishment of competence for transformation"/>
    <property type="evidence" value="ECO:0007669"/>
    <property type="project" value="UniProtKB-KW"/>
</dbReference>
<keyword evidence="2" id="KW-0178">Competence</keyword>
<feature type="transmembrane region" description="Helical" evidence="3">
    <location>
        <begin position="13"/>
        <end position="34"/>
    </location>
</feature>
<name>A0A7D3XQK2_9BACL</name>
<dbReference type="NCBIfam" id="TIGR02532">
    <property type="entry name" value="IV_pilin_GFxxxE"/>
    <property type="match status" value="1"/>
</dbReference>
<organism evidence="4 5">
    <name type="scientific">Kroppenstedtia pulmonis</name>
    <dbReference type="NCBI Taxonomy" id="1380685"/>
    <lineage>
        <taxon>Bacteria</taxon>
        <taxon>Bacillati</taxon>
        <taxon>Bacillota</taxon>
        <taxon>Bacilli</taxon>
        <taxon>Bacillales</taxon>
        <taxon>Thermoactinomycetaceae</taxon>
        <taxon>Kroppenstedtia</taxon>
    </lineage>
</organism>
<keyword evidence="3" id="KW-1133">Transmembrane helix</keyword>
<dbReference type="Pfam" id="PF07963">
    <property type="entry name" value="N_methyl"/>
    <property type="match status" value="1"/>
</dbReference>
<accession>A0A7D3XQK2</accession>
<dbReference type="RefSeq" id="WP_173222934.1">
    <property type="nucleotide sequence ID" value="NZ_CP048104.1"/>
</dbReference>
<keyword evidence="3" id="KW-0472">Membrane</keyword>
<dbReference type="PROSITE" id="PS00409">
    <property type="entry name" value="PROKAR_NTER_METHYL"/>
    <property type="match status" value="1"/>
</dbReference>
<dbReference type="InterPro" id="IPR012902">
    <property type="entry name" value="N_methyl_site"/>
</dbReference>
<sequence>MKTDQKGFTLVEVITSLMIFAVIMAVAVPVYLELKHHQTLRSQKLEAAWLLQSRMEKVQQEPSSTKGQEQIQEGAVTYQLKWKKSRMGTYLMGTEVEVSWKNERRKKENLKLKGVQYTP</sequence>
<reference evidence="4 5" key="1">
    <citation type="submission" date="2020-01" db="EMBL/GenBank/DDBJ databases">
        <authorList>
            <person name="Gulvik C.A."/>
            <person name="Batra D.G."/>
        </authorList>
    </citation>
    <scope>NUCLEOTIDE SEQUENCE [LARGE SCALE GENOMIC DNA]</scope>
    <source>
        <strain evidence="4 5">W9323</strain>
    </source>
</reference>
<dbReference type="Gene3D" id="3.30.700.10">
    <property type="entry name" value="Glycoprotein, Type 4 Pilin"/>
    <property type="match status" value="1"/>
</dbReference>
<dbReference type="SUPFAM" id="SSF54523">
    <property type="entry name" value="Pili subunits"/>
    <property type="match status" value="1"/>
</dbReference>
<comment type="subcellular location">
    <subcellularLocation>
        <location evidence="1">Cell surface</location>
    </subcellularLocation>
</comment>
<evidence type="ECO:0000256" key="3">
    <source>
        <dbReference type="SAM" id="Phobius"/>
    </source>
</evidence>
<keyword evidence="5" id="KW-1185">Reference proteome</keyword>
<dbReference type="Proteomes" id="UP000503088">
    <property type="component" value="Chromosome"/>
</dbReference>
<evidence type="ECO:0000313" key="4">
    <source>
        <dbReference type="EMBL" id="QKG84847.1"/>
    </source>
</evidence>
<dbReference type="AlphaFoldDB" id="A0A7D3XQK2"/>
<dbReference type="InterPro" id="IPR045584">
    <property type="entry name" value="Pilin-like"/>
</dbReference>
<evidence type="ECO:0000256" key="2">
    <source>
        <dbReference type="ARBA" id="ARBA00023287"/>
    </source>
</evidence>
<evidence type="ECO:0000313" key="5">
    <source>
        <dbReference type="Proteomes" id="UP000503088"/>
    </source>
</evidence>
<evidence type="ECO:0000256" key="1">
    <source>
        <dbReference type="ARBA" id="ARBA00004241"/>
    </source>
</evidence>
<dbReference type="KEGG" id="kpul:GXN76_10450"/>
<gene>
    <name evidence="4" type="ORF">GXN76_10450</name>
</gene>
<dbReference type="GO" id="GO:0009986">
    <property type="term" value="C:cell surface"/>
    <property type="evidence" value="ECO:0007669"/>
    <property type="project" value="UniProtKB-SubCell"/>
</dbReference>
<proteinExistence type="predicted"/>
<dbReference type="EMBL" id="CP048104">
    <property type="protein sequence ID" value="QKG84847.1"/>
    <property type="molecule type" value="Genomic_DNA"/>
</dbReference>
<keyword evidence="3" id="KW-0812">Transmembrane</keyword>